<dbReference type="PANTHER" id="PTHR42681:SF1">
    <property type="entry name" value="MALONYL-COA-ACYL CARRIER PROTEIN TRANSACYLASE, MITOCHONDRIAL"/>
    <property type="match status" value="1"/>
</dbReference>
<gene>
    <name evidence="7" type="ORF">ATX59_07890</name>
</gene>
<dbReference type="EC" id="2.3.1.39" evidence="4"/>
<dbReference type="PANTHER" id="PTHR42681">
    <property type="entry name" value="MALONYL-COA-ACYL CARRIER PROTEIN TRANSACYLASE, MITOCHONDRIAL"/>
    <property type="match status" value="1"/>
</dbReference>
<evidence type="ECO:0000256" key="2">
    <source>
        <dbReference type="ARBA" id="ARBA00023315"/>
    </source>
</evidence>
<dbReference type="Gene3D" id="3.40.366.10">
    <property type="entry name" value="Malonyl-Coenzyme A Acyl Carrier Protein, domain 2"/>
    <property type="match status" value="1"/>
</dbReference>
<protein>
    <recommendedName>
        <fullName evidence="4">Malonyl CoA-acyl carrier protein transacylase</fullName>
        <ecNumber evidence="4">2.3.1.39</ecNumber>
    </recommendedName>
</protein>
<proteinExistence type="inferred from homology"/>
<name>A0A6N4A7K4_OENOE</name>
<dbReference type="Gene3D" id="3.30.70.250">
    <property type="entry name" value="Malonyl-CoA ACP transacylase, ACP-binding"/>
    <property type="match status" value="1"/>
</dbReference>
<evidence type="ECO:0000256" key="4">
    <source>
        <dbReference type="PIRNR" id="PIRNR000446"/>
    </source>
</evidence>
<dbReference type="InterPro" id="IPR014043">
    <property type="entry name" value="Acyl_transferase_dom"/>
</dbReference>
<reference evidence="7 8" key="1">
    <citation type="journal article" date="2016" name="BMC Genomics">
        <title>Consensus pan-genome assembly of the specialised wine bacterium Oenococcus oeni.</title>
        <authorList>
            <person name="Sternes P.R."/>
            <person name="Borneman A.R."/>
        </authorList>
    </citation>
    <scope>NUCLEOTIDE SEQUENCE [LARGE SCALE GENOMIC DNA]</scope>
    <source>
        <strain evidence="7 8">AWRIB661</strain>
    </source>
</reference>
<feature type="domain" description="Malonyl-CoA:ACP transacylase (MAT)" evidence="6">
    <location>
        <begin position="11"/>
        <end position="310"/>
    </location>
</feature>
<keyword evidence="1 4" id="KW-0808">Transferase</keyword>
<dbReference type="GO" id="GO:0004314">
    <property type="term" value="F:[acyl-carrier-protein] S-malonyltransferase activity"/>
    <property type="evidence" value="ECO:0007669"/>
    <property type="project" value="UniProtKB-EC"/>
</dbReference>
<dbReference type="InterPro" id="IPR016036">
    <property type="entry name" value="Malonyl_transacylase_ACP-bd"/>
</dbReference>
<dbReference type="AlphaFoldDB" id="A0A6N4A7K4"/>
<dbReference type="SUPFAM" id="SSF55048">
    <property type="entry name" value="Probable ACP-binding domain of malonyl-CoA ACP transacylase"/>
    <property type="match status" value="1"/>
</dbReference>
<evidence type="ECO:0000256" key="5">
    <source>
        <dbReference type="PIRSR" id="PIRSR000446-1"/>
    </source>
</evidence>
<comment type="similarity">
    <text evidence="4">Belongs to the fabD family.</text>
</comment>
<dbReference type="Pfam" id="PF00698">
    <property type="entry name" value="Acyl_transf_1"/>
    <property type="match status" value="1"/>
</dbReference>
<feature type="active site" evidence="5">
    <location>
        <position position="205"/>
    </location>
</feature>
<dbReference type="InterPro" id="IPR016035">
    <property type="entry name" value="Acyl_Trfase/lysoPLipase"/>
</dbReference>
<evidence type="ECO:0000313" key="8">
    <source>
        <dbReference type="Proteomes" id="UP000181728"/>
    </source>
</evidence>
<dbReference type="PIRSF" id="PIRSF000446">
    <property type="entry name" value="Mct"/>
    <property type="match status" value="1"/>
</dbReference>
<accession>A0A6N4A7K4</accession>
<evidence type="ECO:0000313" key="7">
    <source>
        <dbReference type="EMBL" id="OIM20644.1"/>
    </source>
</evidence>
<dbReference type="InterPro" id="IPR024925">
    <property type="entry name" value="Malonyl_CoA-ACP_transAc"/>
</dbReference>
<dbReference type="GO" id="GO:0005829">
    <property type="term" value="C:cytosol"/>
    <property type="evidence" value="ECO:0007669"/>
    <property type="project" value="TreeGrafter"/>
</dbReference>
<keyword evidence="2 4" id="KW-0012">Acyltransferase</keyword>
<feature type="active site" evidence="5">
    <location>
        <position position="94"/>
    </location>
</feature>
<dbReference type="Proteomes" id="UP000181728">
    <property type="component" value="Unassembled WGS sequence"/>
</dbReference>
<organism evidence="7 8">
    <name type="scientific">Oenococcus oeni</name>
    <name type="common">Leuconostoc oenos</name>
    <dbReference type="NCBI Taxonomy" id="1247"/>
    <lineage>
        <taxon>Bacteria</taxon>
        <taxon>Bacillati</taxon>
        <taxon>Bacillota</taxon>
        <taxon>Bacilli</taxon>
        <taxon>Lactobacillales</taxon>
        <taxon>Lactobacillaceae</taxon>
        <taxon>Oenococcus</taxon>
    </lineage>
</organism>
<dbReference type="FunFam" id="3.30.70.250:FF:000001">
    <property type="entry name" value="Malonyl CoA-acyl carrier protein transacylase"/>
    <property type="match status" value="1"/>
</dbReference>
<dbReference type="InterPro" id="IPR001227">
    <property type="entry name" value="Ac_transferase_dom_sf"/>
</dbReference>
<dbReference type="EMBL" id="MLOK01000053">
    <property type="protein sequence ID" value="OIM20644.1"/>
    <property type="molecule type" value="Genomic_DNA"/>
</dbReference>
<comment type="caution">
    <text evidence="7">The sequence shown here is derived from an EMBL/GenBank/DDBJ whole genome shotgun (WGS) entry which is preliminary data.</text>
</comment>
<dbReference type="GO" id="GO:0006633">
    <property type="term" value="P:fatty acid biosynthetic process"/>
    <property type="evidence" value="ECO:0007669"/>
    <property type="project" value="TreeGrafter"/>
</dbReference>
<evidence type="ECO:0000256" key="3">
    <source>
        <dbReference type="ARBA" id="ARBA00048462"/>
    </source>
</evidence>
<dbReference type="RefSeq" id="WP_002816579.1">
    <property type="nucleotide sequence ID" value="NZ_JMIS01000018.1"/>
</dbReference>
<comment type="catalytic activity">
    <reaction evidence="3 4">
        <text>holo-[ACP] + malonyl-CoA = malonyl-[ACP] + CoA</text>
        <dbReference type="Rhea" id="RHEA:41792"/>
        <dbReference type="Rhea" id="RHEA-COMP:9623"/>
        <dbReference type="Rhea" id="RHEA-COMP:9685"/>
        <dbReference type="ChEBI" id="CHEBI:57287"/>
        <dbReference type="ChEBI" id="CHEBI:57384"/>
        <dbReference type="ChEBI" id="CHEBI:64479"/>
        <dbReference type="ChEBI" id="CHEBI:78449"/>
        <dbReference type="EC" id="2.3.1.39"/>
    </reaction>
</comment>
<dbReference type="InterPro" id="IPR050858">
    <property type="entry name" value="Mal-CoA-ACP_Trans/PKS_FabD"/>
</dbReference>
<evidence type="ECO:0000256" key="1">
    <source>
        <dbReference type="ARBA" id="ARBA00022679"/>
    </source>
</evidence>
<dbReference type="SUPFAM" id="SSF52151">
    <property type="entry name" value="FabD/lysophospholipase-like"/>
    <property type="match status" value="1"/>
</dbReference>
<evidence type="ECO:0000259" key="6">
    <source>
        <dbReference type="SMART" id="SM00827"/>
    </source>
</evidence>
<sequence length="315" mass="34165">MEVTAIKLAYLFSGQGGKIEPLDQSLYLESSSFRETFDQAKSLLGVDLWNLWQSGDKRLAETRFAQPAIFVLSTALYRVIKDKLPQASALVGLSLGEYSALVAGDALDFSEGLKLIEKRGQLMQQASEDFPGAMAAVMSQDTKLIEDVCQDVSQSSGQKVQIANYNYPKQTVIGGQVDAVKTAVEALHQAGVQRIVDLPVSGAFHTPLMESANRQFLPDLEKIQFKDPIIPVVSNTTGKVFTDSSIGETLSKQMISSTRFTDCLFELRDLGVDSVVELGPGHSLVSFAKKTLKLDGYYAVNDSASLKKALAALTA</sequence>
<dbReference type="SMART" id="SM00827">
    <property type="entry name" value="PKS_AT"/>
    <property type="match status" value="1"/>
</dbReference>